<evidence type="ECO:0000313" key="3">
    <source>
        <dbReference type="EMBL" id="BAC57457.1"/>
    </source>
</evidence>
<evidence type="ECO:0000256" key="2">
    <source>
        <dbReference type="SAM" id="SignalP"/>
    </source>
</evidence>
<feature type="region of interest" description="Disordered" evidence="1">
    <location>
        <begin position="216"/>
        <end position="259"/>
    </location>
</feature>
<accession>Q86SA2</accession>
<feature type="signal peptide" evidence="2">
    <location>
        <begin position="1"/>
        <end position="24"/>
    </location>
</feature>
<reference evidence="3" key="1">
    <citation type="submission" date="2003-02" db="EMBL/GenBank/DDBJ databases">
        <title>Immunoscreening of Babesia rodhaini genes encoding immunogenic antigens from the cDNA expression phage library.</title>
        <authorList>
            <person name="Fujii K."/>
            <person name="Yokoyama N."/>
            <person name="Igarashi I."/>
        </authorList>
    </citation>
    <scope>NUCLEOTIDE SEQUENCE</scope>
</reference>
<feature type="compositionally biased region" description="Polar residues" evidence="1">
    <location>
        <begin position="216"/>
        <end position="227"/>
    </location>
</feature>
<feature type="compositionally biased region" description="Low complexity" evidence="1">
    <location>
        <begin position="240"/>
        <end position="250"/>
    </location>
</feature>
<feature type="chain" id="PRO_5004300491" evidence="2">
    <location>
        <begin position="25"/>
        <end position="519"/>
    </location>
</feature>
<keyword evidence="2" id="KW-0732">Signal</keyword>
<organism evidence="3">
    <name type="scientific">Babesia rodhaini</name>
    <dbReference type="NCBI Taxonomy" id="5870"/>
    <lineage>
        <taxon>Eukaryota</taxon>
        <taxon>Sar</taxon>
        <taxon>Alveolata</taxon>
        <taxon>Apicomplexa</taxon>
        <taxon>Aconoidasida</taxon>
        <taxon>Piroplasmida</taxon>
        <taxon>Babesiidae</taxon>
        <taxon>Babesia</taxon>
    </lineage>
</organism>
<name>Q86SA2_BABRO</name>
<sequence>MELGLIKLLSVLSIIGLNIREVAGADTSGNVNNTNNNSLIKIRPKFNSIQTNPESYSLTLYTIDNKSRSSFVHTNTISQIKYTRSLLKFDNHTSIPDFVYRFIGIYTAKNGKPVLIRMNSAYQYVLFALNADTDKWSNYTPTSMKQFQVTDKNGTIYYHLDNIDEAHKLENIIFQEAMEVGKKIVPSTLTAIIKPSQYAVLEVLLSSANKMANDTETVKSSDINSEPSPAVKEQLHESKTNTNTPVNTNTNDEEEDVNDHDEEKLNSLFNDDQMIKNCLGSTSFEYIGVLAHQFNFYITELDNEKFINENQDYAKNKADELTAINAELEALLINISKEPSVNKWIDMLPQISDYFTKIKTLLNEINSKVQTVLEGDNIKTFQHNAMINKSDNITFLFNAFNKFIELFSLKYSDIKNDLNEFNKIKANIETLATKLRDEEDSSIWDTLYQDINEEATKASKIIKNTITNVINKKNVDKNTSIDKYIGNAHSLIENLTDISRSIITKLFALFLPIIIFMVM</sequence>
<gene>
    <name evidence="3" type="primary">Br-1</name>
</gene>
<protein>
    <submittedName>
        <fullName evidence="3">Uncharacterized protein Br-1</fullName>
    </submittedName>
</protein>
<dbReference type="AlphaFoldDB" id="Q86SA2"/>
<proteinExistence type="evidence at transcript level"/>
<evidence type="ECO:0000256" key="1">
    <source>
        <dbReference type="SAM" id="MobiDB-lite"/>
    </source>
</evidence>
<dbReference type="EMBL" id="AB103578">
    <property type="protein sequence ID" value="BAC57457.1"/>
    <property type="molecule type" value="mRNA"/>
</dbReference>